<gene>
    <name evidence="10" type="ORF">CWC39_09135</name>
</gene>
<evidence type="ECO:0000256" key="7">
    <source>
        <dbReference type="ARBA" id="ARBA00023136"/>
    </source>
</evidence>
<organism evidence="10 11">
    <name type="scientific">Corynebacterium heidelbergense</name>
    <dbReference type="NCBI Taxonomy" id="2055947"/>
    <lineage>
        <taxon>Bacteria</taxon>
        <taxon>Bacillati</taxon>
        <taxon>Actinomycetota</taxon>
        <taxon>Actinomycetes</taxon>
        <taxon>Mycobacteriales</taxon>
        <taxon>Corynebacteriaceae</taxon>
        <taxon>Corynebacterium</taxon>
    </lineage>
</organism>
<feature type="transmembrane region" description="Helical" evidence="9">
    <location>
        <begin position="252"/>
        <end position="276"/>
    </location>
</feature>
<evidence type="ECO:0000256" key="1">
    <source>
        <dbReference type="ARBA" id="ARBA00004651"/>
    </source>
</evidence>
<dbReference type="PROSITE" id="PS51257">
    <property type="entry name" value="PROKAR_LIPOPROTEIN"/>
    <property type="match status" value="1"/>
</dbReference>
<feature type="transmembrane region" description="Helical" evidence="9">
    <location>
        <begin position="283"/>
        <end position="305"/>
    </location>
</feature>
<dbReference type="EMBL" id="PHQP01000090">
    <property type="protein sequence ID" value="RAV33309.1"/>
    <property type="molecule type" value="Genomic_DNA"/>
</dbReference>
<keyword evidence="7 9" id="KW-0472">Membrane</keyword>
<feature type="transmembrane region" description="Helical" evidence="9">
    <location>
        <begin position="76"/>
        <end position="98"/>
    </location>
</feature>
<feature type="transmembrane region" description="Helical" evidence="9">
    <location>
        <begin position="223"/>
        <end position="246"/>
    </location>
</feature>
<dbReference type="RefSeq" id="WP_112770165.1">
    <property type="nucleotide sequence ID" value="NZ_CP063191.1"/>
</dbReference>
<dbReference type="Pfam" id="PF01594">
    <property type="entry name" value="AI-2E_transport"/>
    <property type="match status" value="1"/>
</dbReference>
<evidence type="ECO:0000256" key="9">
    <source>
        <dbReference type="SAM" id="Phobius"/>
    </source>
</evidence>
<comment type="similarity">
    <text evidence="2">Belongs to the autoinducer-2 exporter (AI-2E) (TC 2.A.86) family.</text>
</comment>
<feature type="transmembrane region" description="Helical" evidence="9">
    <location>
        <begin position="12"/>
        <end position="37"/>
    </location>
</feature>
<dbReference type="OrthoDB" id="9784366at2"/>
<dbReference type="InterPro" id="IPR002549">
    <property type="entry name" value="AI-2E-like"/>
</dbReference>
<dbReference type="GO" id="GO:0055085">
    <property type="term" value="P:transmembrane transport"/>
    <property type="evidence" value="ECO:0007669"/>
    <property type="project" value="TreeGrafter"/>
</dbReference>
<keyword evidence="4" id="KW-1003">Cell membrane</keyword>
<dbReference type="GO" id="GO:0005886">
    <property type="term" value="C:plasma membrane"/>
    <property type="evidence" value="ECO:0007669"/>
    <property type="project" value="UniProtKB-SubCell"/>
</dbReference>
<comment type="caution">
    <text evidence="10">The sequence shown here is derived from an EMBL/GenBank/DDBJ whole genome shotgun (WGS) entry which is preliminary data.</text>
</comment>
<proteinExistence type="inferred from homology"/>
<evidence type="ECO:0000256" key="2">
    <source>
        <dbReference type="ARBA" id="ARBA00009773"/>
    </source>
</evidence>
<feature type="transmembrane region" description="Helical" evidence="9">
    <location>
        <begin position="311"/>
        <end position="340"/>
    </location>
</feature>
<evidence type="ECO:0000313" key="10">
    <source>
        <dbReference type="EMBL" id="RAV33309.1"/>
    </source>
</evidence>
<evidence type="ECO:0000256" key="4">
    <source>
        <dbReference type="ARBA" id="ARBA00022475"/>
    </source>
</evidence>
<evidence type="ECO:0000256" key="6">
    <source>
        <dbReference type="ARBA" id="ARBA00022989"/>
    </source>
</evidence>
<evidence type="ECO:0000256" key="8">
    <source>
        <dbReference type="SAM" id="MobiDB-lite"/>
    </source>
</evidence>
<keyword evidence="6 9" id="KW-1133">Transmembrane helix</keyword>
<feature type="transmembrane region" description="Helical" evidence="9">
    <location>
        <begin position="43"/>
        <end position="64"/>
    </location>
</feature>
<reference evidence="10 11" key="1">
    <citation type="journal article" date="2018" name="Syst. Appl. Microbiol.">
        <title>Corynebacterium heidelbergense sp. nov., isolated from the preen glands of Egyptian geese (Alopochen aegyptiacus).</title>
        <authorList>
            <person name="Braun M.S."/>
            <person name="Wang E."/>
            <person name="Zimmermann S."/>
            <person name="Wink M."/>
        </authorList>
    </citation>
    <scope>NUCLEOTIDE SEQUENCE [LARGE SCALE GENOMIC DNA]</scope>
    <source>
        <strain evidence="10 11">DSM 104638</strain>
    </source>
</reference>
<evidence type="ECO:0000313" key="11">
    <source>
        <dbReference type="Proteomes" id="UP000251047"/>
    </source>
</evidence>
<keyword evidence="5 9" id="KW-0812">Transmembrane</keyword>
<evidence type="ECO:0000256" key="5">
    <source>
        <dbReference type="ARBA" id="ARBA00022692"/>
    </source>
</evidence>
<keyword evidence="3" id="KW-0813">Transport</keyword>
<dbReference type="Proteomes" id="UP000251047">
    <property type="component" value="Unassembled WGS sequence"/>
</dbReference>
<dbReference type="PANTHER" id="PTHR21716">
    <property type="entry name" value="TRANSMEMBRANE PROTEIN"/>
    <property type="match status" value="1"/>
</dbReference>
<accession>A0A364V9J3</accession>
<evidence type="ECO:0000256" key="3">
    <source>
        <dbReference type="ARBA" id="ARBA00022448"/>
    </source>
</evidence>
<dbReference type="PANTHER" id="PTHR21716:SF53">
    <property type="entry name" value="PERMEASE PERM-RELATED"/>
    <property type="match status" value="1"/>
</dbReference>
<protein>
    <submittedName>
        <fullName evidence="10">AI-2E family transporter</fullName>
    </submittedName>
</protein>
<feature type="compositionally biased region" description="Basic and acidic residues" evidence="8">
    <location>
        <begin position="360"/>
        <end position="384"/>
    </location>
</feature>
<dbReference type="AlphaFoldDB" id="A0A364V9J3"/>
<comment type="subcellular location">
    <subcellularLocation>
        <location evidence="1">Cell membrane</location>
        <topology evidence="1">Multi-pass membrane protein</topology>
    </subcellularLocation>
</comment>
<feature type="region of interest" description="Disordered" evidence="8">
    <location>
        <begin position="360"/>
        <end position="411"/>
    </location>
</feature>
<name>A0A364V9J3_9CORY</name>
<feature type="transmembrane region" description="Helical" evidence="9">
    <location>
        <begin position="164"/>
        <end position="182"/>
    </location>
</feature>
<sequence>MVRRLIPKVEHLPYPVVLSAAWSACLLLMAGGLVLLGKVVSQLLIVIIPLLVAVLLAAMLMPITNFLNRKFRWPRALASLATIFAVLGVIGGAVALLTTQLASGIPQMADSARNGGRELLNSLANSPFHVTSDRLEAAIAQAKESMGGSGKEVVSGAVEAGHTVVDSFAGLLICLIALFFFLHHGQKMWQFCLWFLPQAAREPTNQAMRRAWRSVSVYSHTQVLVALINATGVGVGALVLGVPFAFPMAFVVFLLSFIPIVGALISGVIPALVAFVDQGPVTALIMVIIVIVVHQCEAHILQPFLMGRAVALHPLVVIVVVAAATYIFGIAGALFAVPVVAAGNSAVRYLAGHDPFPDMGYREVSPHAEDEPDDRRDDREREQEATVAKPASDAPRNSTPQAGGKHAAAEH</sequence>